<dbReference type="SFLD" id="SFLDS00029">
    <property type="entry name" value="Radical_SAM"/>
    <property type="match status" value="1"/>
</dbReference>
<name>A0A5P1E5Q2_ASPOF</name>
<dbReference type="InterPro" id="IPR002684">
    <property type="entry name" value="Biotin_synth/BioAB"/>
</dbReference>
<feature type="region of interest" description="Disordered" evidence="14">
    <location>
        <begin position="421"/>
        <end position="444"/>
    </location>
</feature>
<keyword evidence="9" id="KW-0479">Metal-binding</keyword>
<dbReference type="AlphaFoldDB" id="A0A5P1E5Q2"/>
<keyword evidence="5" id="KW-0004">4Fe-4S</keyword>
<evidence type="ECO:0000256" key="5">
    <source>
        <dbReference type="ARBA" id="ARBA00022485"/>
    </source>
</evidence>
<protein>
    <recommendedName>
        <fullName evidence="4">biotin synthase</fullName>
        <ecNumber evidence="4">2.8.1.6</ecNumber>
    </recommendedName>
</protein>
<dbReference type="PANTHER" id="PTHR22976:SF2">
    <property type="entry name" value="BIOTIN SYNTHASE, MITOCHONDRIAL"/>
    <property type="match status" value="1"/>
</dbReference>
<feature type="domain" description="Radical SAM core" evidence="15">
    <location>
        <begin position="141"/>
        <end position="370"/>
    </location>
</feature>
<evidence type="ECO:0000256" key="7">
    <source>
        <dbReference type="ARBA" id="ARBA00022691"/>
    </source>
</evidence>
<comment type="pathway">
    <text evidence="2">Cofactor biosynthesis; biotin biosynthesis; biotin from 7,8-diaminononanoate: step 2/2.</text>
</comment>
<dbReference type="SMART" id="SM00729">
    <property type="entry name" value="Elp3"/>
    <property type="match status" value="1"/>
</dbReference>
<dbReference type="HAMAP" id="MF_01694">
    <property type="entry name" value="BioB"/>
    <property type="match status" value="1"/>
</dbReference>
<dbReference type="Proteomes" id="UP000243459">
    <property type="component" value="Chromosome 10"/>
</dbReference>
<dbReference type="SMART" id="SM00876">
    <property type="entry name" value="BATS"/>
    <property type="match status" value="1"/>
</dbReference>
<evidence type="ECO:0000256" key="2">
    <source>
        <dbReference type="ARBA" id="ARBA00004942"/>
    </source>
</evidence>
<dbReference type="SUPFAM" id="SSF102114">
    <property type="entry name" value="Radical SAM enzymes"/>
    <property type="match status" value="1"/>
</dbReference>
<dbReference type="EMBL" id="CM007390">
    <property type="protein sequence ID" value="ONK56827.1"/>
    <property type="molecule type" value="Genomic_DNA"/>
</dbReference>
<evidence type="ECO:0000256" key="11">
    <source>
        <dbReference type="ARBA" id="ARBA00023004"/>
    </source>
</evidence>
<dbReference type="Pfam" id="PF06968">
    <property type="entry name" value="BATS"/>
    <property type="match status" value="1"/>
</dbReference>
<dbReference type="GO" id="GO:0005739">
    <property type="term" value="C:mitochondrion"/>
    <property type="evidence" value="ECO:0007669"/>
    <property type="project" value="TreeGrafter"/>
</dbReference>
<evidence type="ECO:0000256" key="14">
    <source>
        <dbReference type="SAM" id="MobiDB-lite"/>
    </source>
</evidence>
<keyword evidence="17" id="KW-1185">Reference proteome</keyword>
<dbReference type="SFLD" id="SFLDF00272">
    <property type="entry name" value="biotin_synthase"/>
    <property type="match status" value="1"/>
</dbReference>
<accession>A0A5P1E5Q2</accession>
<evidence type="ECO:0000256" key="12">
    <source>
        <dbReference type="ARBA" id="ARBA00023014"/>
    </source>
</evidence>
<dbReference type="PANTHER" id="PTHR22976">
    <property type="entry name" value="BIOTIN SYNTHASE"/>
    <property type="match status" value="1"/>
</dbReference>
<dbReference type="InterPro" id="IPR012349">
    <property type="entry name" value="Split_barrel_FMN-bd"/>
</dbReference>
<proteinExistence type="inferred from homology"/>
<dbReference type="UniPathway" id="UPA00078">
    <property type="reaction ID" value="UER00162"/>
</dbReference>
<keyword evidence="10" id="KW-0093">Biotin biosynthesis</keyword>
<keyword evidence="7" id="KW-0949">S-adenosyl-L-methionine</keyword>
<evidence type="ECO:0000313" key="16">
    <source>
        <dbReference type="EMBL" id="ONK56827.1"/>
    </source>
</evidence>
<evidence type="ECO:0000259" key="15">
    <source>
        <dbReference type="PROSITE" id="PS51918"/>
    </source>
</evidence>
<keyword evidence="8" id="KW-0001">2Fe-2S</keyword>
<dbReference type="PROSITE" id="PS51918">
    <property type="entry name" value="RADICAL_SAM"/>
    <property type="match status" value="1"/>
</dbReference>
<dbReference type="EC" id="2.8.1.6" evidence="4"/>
<evidence type="ECO:0000313" key="17">
    <source>
        <dbReference type="Proteomes" id="UP000243459"/>
    </source>
</evidence>
<dbReference type="Pfam" id="PF04055">
    <property type="entry name" value="Radical_SAM"/>
    <property type="match status" value="1"/>
</dbReference>
<dbReference type="InterPro" id="IPR024177">
    <property type="entry name" value="Biotin_synthase"/>
</dbReference>
<evidence type="ECO:0000256" key="6">
    <source>
        <dbReference type="ARBA" id="ARBA00022679"/>
    </source>
</evidence>
<dbReference type="GO" id="GO:0004076">
    <property type="term" value="F:biotin synthase activity"/>
    <property type="evidence" value="ECO:0007669"/>
    <property type="project" value="UniProtKB-EC"/>
</dbReference>
<dbReference type="GO" id="GO:0051539">
    <property type="term" value="F:4 iron, 4 sulfur cluster binding"/>
    <property type="evidence" value="ECO:0007669"/>
    <property type="project" value="UniProtKB-KW"/>
</dbReference>
<dbReference type="SFLD" id="SFLDG01278">
    <property type="entry name" value="biotin_synthase_like"/>
    <property type="match status" value="1"/>
</dbReference>
<evidence type="ECO:0000256" key="10">
    <source>
        <dbReference type="ARBA" id="ARBA00022756"/>
    </source>
</evidence>
<dbReference type="Gramene" id="ONK56827">
    <property type="protein sequence ID" value="ONK56827"/>
    <property type="gene ID" value="A4U43_C10F13430"/>
</dbReference>
<comment type="similarity">
    <text evidence="3">Belongs to the radical SAM superfamily. Biotin synthase family.</text>
</comment>
<keyword evidence="11" id="KW-0408">Iron</keyword>
<evidence type="ECO:0000256" key="9">
    <source>
        <dbReference type="ARBA" id="ARBA00022723"/>
    </source>
</evidence>
<dbReference type="InterPro" id="IPR010722">
    <property type="entry name" value="BATS_dom"/>
</dbReference>
<keyword evidence="12" id="KW-0411">Iron-sulfur</keyword>
<reference evidence="17" key="1">
    <citation type="journal article" date="2017" name="Nat. Commun.">
        <title>The asparagus genome sheds light on the origin and evolution of a young Y chromosome.</title>
        <authorList>
            <person name="Harkess A."/>
            <person name="Zhou J."/>
            <person name="Xu C."/>
            <person name="Bowers J.E."/>
            <person name="Van der Hulst R."/>
            <person name="Ayyampalayam S."/>
            <person name="Mercati F."/>
            <person name="Riccardi P."/>
            <person name="McKain M.R."/>
            <person name="Kakrana A."/>
            <person name="Tang H."/>
            <person name="Ray J."/>
            <person name="Groenendijk J."/>
            <person name="Arikit S."/>
            <person name="Mathioni S.M."/>
            <person name="Nakano M."/>
            <person name="Shan H."/>
            <person name="Telgmann-Rauber A."/>
            <person name="Kanno A."/>
            <person name="Yue Z."/>
            <person name="Chen H."/>
            <person name="Li W."/>
            <person name="Chen Y."/>
            <person name="Xu X."/>
            <person name="Zhang Y."/>
            <person name="Luo S."/>
            <person name="Chen H."/>
            <person name="Gao J."/>
            <person name="Mao Z."/>
            <person name="Pires J.C."/>
            <person name="Luo M."/>
            <person name="Kudrna D."/>
            <person name="Wing R.A."/>
            <person name="Meyers B.C."/>
            <person name="Yi K."/>
            <person name="Kong H."/>
            <person name="Lavrijsen P."/>
            <person name="Sunseri F."/>
            <person name="Falavigna A."/>
            <person name="Ye Y."/>
            <person name="Leebens-Mack J.H."/>
            <person name="Chen G."/>
        </authorList>
    </citation>
    <scope>NUCLEOTIDE SEQUENCE [LARGE SCALE GENOMIC DNA]</scope>
    <source>
        <strain evidence="17">cv. DH0086</strain>
    </source>
</reference>
<comment type="cofactor">
    <cofactor evidence="1">
        <name>[4Fe-4S] cluster</name>
        <dbReference type="ChEBI" id="CHEBI:49883"/>
    </cofactor>
</comment>
<keyword evidence="6" id="KW-0808">Transferase</keyword>
<dbReference type="GO" id="GO:0009102">
    <property type="term" value="P:biotin biosynthetic process"/>
    <property type="evidence" value="ECO:0007669"/>
    <property type="project" value="UniProtKB-UniPathway"/>
</dbReference>
<dbReference type="CDD" id="cd01335">
    <property type="entry name" value="Radical_SAM"/>
    <property type="match status" value="1"/>
</dbReference>
<gene>
    <name evidence="16" type="ORF">A4U43_C10F13430</name>
</gene>
<evidence type="ECO:0000256" key="4">
    <source>
        <dbReference type="ARBA" id="ARBA00012236"/>
    </source>
</evidence>
<evidence type="ECO:0000256" key="8">
    <source>
        <dbReference type="ARBA" id="ARBA00022714"/>
    </source>
</evidence>
<dbReference type="Gene3D" id="2.30.110.10">
    <property type="entry name" value="Electron Transport, Fmn-binding Protein, Chain A"/>
    <property type="match status" value="1"/>
</dbReference>
<dbReference type="FunFam" id="3.20.20.70:FF:000011">
    <property type="entry name" value="Biotin synthase"/>
    <property type="match status" value="1"/>
</dbReference>
<evidence type="ECO:0000256" key="1">
    <source>
        <dbReference type="ARBA" id="ARBA00001966"/>
    </source>
</evidence>
<feature type="compositionally biased region" description="Acidic residues" evidence="14">
    <location>
        <begin position="425"/>
        <end position="444"/>
    </location>
</feature>
<dbReference type="GO" id="GO:0051537">
    <property type="term" value="F:2 iron, 2 sulfur cluster binding"/>
    <property type="evidence" value="ECO:0007669"/>
    <property type="project" value="UniProtKB-KW"/>
</dbReference>
<organism evidence="16 17">
    <name type="scientific">Asparagus officinalis</name>
    <name type="common">Garden asparagus</name>
    <dbReference type="NCBI Taxonomy" id="4686"/>
    <lineage>
        <taxon>Eukaryota</taxon>
        <taxon>Viridiplantae</taxon>
        <taxon>Streptophyta</taxon>
        <taxon>Embryophyta</taxon>
        <taxon>Tracheophyta</taxon>
        <taxon>Spermatophyta</taxon>
        <taxon>Magnoliopsida</taxon>
        <taxon>Liliopsida</taxon>
        <taxon>Asparagales</taxon>
        <taxon>Asparagaceae</taxon>
        <taxon>Asparagoideae</taxon>
        <taxon>Asparagus</taxon>
    </lineage>
</organism>
<dbReference type="OMA" id="NICTTHT"/>
<dbReference type="InterPro" id="IPR007197">
    <property type="entry name" value="rSAM"/>
</dbReference>
<comment type="cofactor">
    <cofactor evidence="13">
        <name>[2Fe-2S] cluster</name>
        <dbReference type="ChEBI" id="CHEBI:190135"/>
    </cofactor>
</comment>
<dbReference type="InterPro" id="IPR013785">
    <property type="entry name" value="Aldolase_TIM"/>
</dbReference>
<evidence type="ECO:0000256" key="13">
    <source>
        <dbReference type="ARBA" id="ARBA00034078"/>
    </source>
</evidence>
<evidence type="ECO:0000256" key="3">
    <source>
        <dbReference type="ARBA" id="ARBA00010765"/>
    </source>
</evidence>
<dbReference type="InterPro" id="IPR058240">
    <property type="entry name" value="rSAM_sf"/>
</dbReference>
<sequence length="444" mass="49295">MAEAMMKSKAAALTVAERCRSILGANSQAHLNTIKVDSKGSKSEIHTSKVYYIFKRGKPYLWVYEGDLHNTNIIIDERGSLYVSNVVPGPLTGLLKSIRNFISTNLTQSPKTRLLVITHRRWIARPRRTPAQVHRNVHNFREVQQCTLLSIKTGGCSEDCSYCPQSSRYNTGLKAQKLMNSDAVLEAAKKAKEAGSTRFCMGAAWRDTIGRKTNFKQILEYVKEIRGMGMEVCCTLGMIEKQQAMELKEAGLTAYNHNLDTSREYYPNIITTRSYDERLETLQHVRDAGISVCSGGIIGLGEAEEDRVGLLHTLATLPTHPESVPINALVAVKGTPLQDQKPVEIWEMIRMIATARIVMPKAMVRLSAGRVKFSMPEQALCFLAGANSIFTGDKLLTTPNNDYNADQLMFKVLGLTPKAPSFTEDSSEGIESERCEEEAVSNIA</sequence>
<dbReference type="GO" id="GO:0046872">
    <property type="term" value="F:metal ion binding"/>
    <property type="evidence" value="ECO:0007669"/>
    <property type="project" value="UniProtKB-KW"/>
</dbReference>
<dbReference type="SFLD" id="SFLDG01060">
    <property type="entry name" value="BATS_domain_containing"/>
    <property type="match status" value="1"/>
</dbReference>
<dbReference type="NCBIfam" id="TIGR00433">
    <property type="entry name" value="bioB"/>
    <property type="match status" value="1"/>
</dbReference>
<dbReference type="Gene3D" id="3.20.20.70">
    <property type="entry name" value="Aldolase class I"/>
    <property type="match status" value="1"/>
</dbReference>
<dbReference type="InterPro" id="IPR006638">
    <property type="entry name" value="Elp3/MiaA/NifB-like_rSAM"/>
</dbReference>